<dbReference type="InterPro" id="IPR050300">
    <property type="entry name" value="GDXG_lipolytic_enzyme"/>
</dbReference>
<dbReference type="PANTHER" id="PTHR48081:SF8">
    <property type="entry name" value="ALPHA_BETA HYDROLASE FOLD-3 DOMAIN-CONTAINING PROTEIN-RELATED"/>
    <property type="match status" value="1"/>
</dbReference>
<feature type="domain" description="Alpha/beta hydrolase fold-3" evidence="2">
    <location>
        <begin position="72"/>
        <end position="274"/>
    </location>
</feature>
<organism evidence="3 4">
    <name type="scientific">Agrococcus citreus</name>
    <dbReference type="NCBI Taxonomy" id="84643"/>
    <lineage>
        <taxon>Bacteria</taxon>
        <taxon>Bacillati</taxon>
        <taxon>Actinomycetota</taxon>
        <taxon>Actinomycetes</taxon>
        <taxon>Micrococcales</taxon>
        <taxon>Microbacteriaceae</taxon>
        <taxon>Agrococcus</taxon>
    </lineage>
</organism>
<dbReference type="RefSeq" id="WP_343920472.1">
    <property type="nucleotide sequence ID" value="NZ_BAAAKK010000005.1"/>
</dbReference>
<dbReference type="SUPFAM" id="SSF53474">
    <property type="entry name" value="alpha/beta-Hydrolases"/>
    <property type="match status" value="1"/>
</dbReference>
<dbReference type="InterPro" id="IPR013094">
    <property type="entry name" value="AB_hydrolase_3"/>
</dbReference>
<keyword evidence="1 3" id="KW-0378">Hydrolase</keyword>
<dbReference type="Pfam" id="PF07859">
    <property type="entry name" value="Abhydrolase_3"/>
    <property type="match status" value="1"/>
</dbReference>
<sequence length="298" mass="32188">MELERVDPTLRDAVTRMRGVGIERRLGRAIGRVAPRLVRFPRTPGVRIASARVGGVRVRTYQPARSRTDAVLLWVHGGGMLIGAPHIDDQLCTETADRLGLRIVSVDYRLAPEHPFPAPLDDCARVWTGLVERGERRIAIGGQSAGAGLAAALAQRLLDEGGQQPIAQLLLCPMLDDRTAADTARDGEEHLVWDNRSNRLGWRSFLGLEPGAATVPAHAVPARRADLAGLPPAWIGVGDIDLFHDEDVAYAERLRAAGVDVDLVIVPGAPHGFESIAADAELSRTHRAAAQAWLATRI</sequence>
<evidence type="ECO:0000313" key="4">
    <source>
        <dbReference type="Proteomes" id="UP001501266"/>
    </source>
</evidence>
<dbReference type="InterPro" id="IPR029058">
    <property type="entry name" value="AB_hydrolase_fold"/>
</dbReference>
<reference evidence="3 4" key="1">
    <citation type="journal article" date="2019" name="Int. J. Syst. Evol. Microbiol.">
        <title>The Global Catalogue of Microorganisms (GCM) 10K type strain sequencing project: providing services to taxonomists for standard genome sequencing and annotation.</title>
        <authorList>
            <consortium name="The Broad Institute Genomics Platform"/>
            <consortium name="The Broad Institute Genome Sequencing Center for Infectious Disease"/>
            <person name="Wu L."/>
            <person name="Ma J."/>
        </authorList>
    </citation>
    <scope>NUCLEOTIDE SEQUENCE [LARGE SCALE GENOMIC DNA]</scope>
    <source>
        <strain evidence="3 4">JCM 12398</strain>
    </source>
</reference>
<gene>
    <name evidence="3" type="ORF">GCM10009640_22660</name>
</gene>
<evidence type="ECO:0000256" key="1">
    <source>
        <dbReference type="ARBA" id="ARBA00022801"/>
    </source>
</evidence>
<proteinExistence type="predicted"/>
<dbReference type="Proteomes" id="UP001501266">
    <property type="component" value="Unassembled WGS sequence"/>
</dbReference>
<dbReference type="EMBL" id="BAAAKK010000005">
    <property type="protein sequence ID" value="GAA1425034.1"/>
    <property type="molecule type" value="Genomic_DNA"/>
</dbReference>
<name>A0ABN1YZJ7_9MICO</name>
<evidence type="ECO:0000259" key="2">
    <source>
        <dbReference type="Pfam" id="PF07859"/>
    </source>
</evidence>
<dbReference type="PANTHER" id="PTHR48081">
    <property type="entry name" value="AB HYDROLASE SUPERFAMILY PROTEIN C4A8.06C"/>
    <property type="match status" value="1"/>
</dbReference>
<dbReference type="Gene3D" id="3.40.50.1820">
    <property type="entry name" value="alpha/beta hydrolase"/>
    <property type="match status" value="1"/>
</dbReference>
<accession>A0ABN1YZJ7</accession>
<keyword evidence="4" id="KW-1185">Reference proteome</keyword>
<evidence type="ECO:0000313" key="3">
    <source>
        <dbReference type="EMBL" id="GAA1425034.1"/>
    </source>
</evidence>
<protein>
    <submittedName>
        <fullName evidence="3">Alpha/beta hydrolase</fullName>
    </submittedName>
</protein>
<comment type="caution">
    <text evidence="3">The sequence shown here is derived from an EMBL/GenBank/DDBJ whole genome shotgun (WGS) entry which is preliminary data.</text>
</comment>
<dbReference type="GO" id="GO:0016787">
    <property type="term" value="F:hydrolase activity"/>
    <property type="evidence" value="ECO:0007669"/>
    <property type="project" value="UniProtKB-KW"/>
</dbReference>